<dbReference type="NCBIfam" id="TIGR00566">
    <property type="entry name" value="trpG_papA"/>
    <property type="match status" value="1"/>
</dbReference>
<evidence type="ECO:0000256" key="1">
    <source>
        <dbReference type="ARBA" id="ARBA00001000"/>
    </source>
</evidence>
<dbReference type="Pfam" id="PF00117">
    <property type="entry name" value="GATase"/>
    <property type="match status" value="1"/>
</dbReference>
<dbReference type="EC" id="2.6.1.85" evidence="4"/>
<dbReference type="SUPFAM" id="SSF56322">
    <property type="entry name" value="ADC synthase"/>
    <property type="match status" value="1"/>
</dbReference>
<dbReference type="InterPro" id="IPR029062">
    <property type="entry name" value="Class_I_gatase-like"/>
</dbReference>
<dbReference type="GO" id="GO:0000162">
    <property type="term" value="P:L-tryptophan biosynthetic process"/>
    <property type="evidence" value="ECO:0007669"/>
    <property type="project" value="TreeGrafter"/>
</dbReference>
<dbReference type="InterPro" id="IPR015890">
    <property type="entry name" value="Chorismate_C"/>
</dbReference>
<dbReference type="PROSITE" id="PS51273">
    <property type="entry name" value="GATASE_TYPE_1"/>
    <property type="match status" value="1"/>
</dbReference>
<dbReference type="Gene3D" id="3.60.120.10">
    <property type="entry name" value="Anthranilate synthase"/>
    <property type="match status" value="1"/>
</dbReference>
<dbReference type="GO" id="GO:0046656">
    <property type="term" value="P:folic acid biosynthetic process"/>
    <property type="evidence" value="ECO:0007669"/>
    <property type="project" value="UniProtKB-KW"/>
</dbReference>
<comment type="pathway">
    <text evidence="2">Cofactor biosynthesis; tetrahydrofolate biosynthesis; 4-aminobenzoate from chorismate: step 1/2.</text>
</comment>
<evidence type="ECO:0000256" key="7">
    <source>
        <dbReference type="ARBA" id="ARBA00022962"/>
    </source>
</evidence>
<dbReference type="InterPro" id="IPR010117">
    <property type="entry name" value="PabB_fungal"/>
</dbReference>
<comment type="catalytic activity">
    <reaction evidence="1">
        <text>chorismate + L-glutamine = 4-amino-4-deoxychorismate + L-glutamate</text>
        <dbReference type="Rhea" id="RHEA:11672"/>
        <dbReference type="ChEBI" id="CHEBI:29748"/>
        <dbReference type="ChEBI" id="CHEBI:29985"/>
        <dbReference type="ChEBI" id="CHEBI:58359"/>
        <dbReference type="ChEBI" id="CHEBI:58406"/>
        <dbReference type="EC" id="2.6.1.85"/>
    </reaction>
</comment>
<feature type="domain" description="Chorismate-utilising enzyme C-terminal" evidence="11">
    <location>
        <begin position="499"/>
        <end position="803"/>
    </location>
</feature>
<gene>
    <name evidence="13" type="primary">PAB1_1</name>
    <name evidence="13" type="ORF">TWF694_007600</name>
</gene>
<evidence type="ECO:0000259" key="12">
    <source>
        <dbReference type="Pfam" id="PF04715"/>
    </source>
</evidence>
<dbReference type="InterPro" id="IPR006221">
    <property type="entry name" value="TrpG/PapA_dom"/>
</dbReference>
<dbReference type="SUPFAM" id="SSF52317">
    <property type="entry name" value="Class I glutamine amidotransferase-like"/>
    <property type="match status" value="1"/>
</dbReference>
<keyword evidence="6" id="KW-0289">Folate biosynthesis</keyword>
<dbReference type="EMBL" id="JAVHJO010000003">
    <property type="protein sequence ID" value="KAK6541820.1"/>
    <property type="molecule type" value="Genomic_DNA"/>
</dbReference>
<comment type="caution">
    <text evidence="13">The sequence shown here is derived from an EMBL/GenBank/DDBJ whole genome shotgun (WGS) entry which is preliminary data.</text>
</comment>
<dbReference type="InterPro" id="IPR019999">
    <property type="entry name" value="Anth_synth_I-like"/>
</dbReference>
<dbReference type="Pfam" id="PF00425">
    <property type="entry name" value="Chorismate_bind"/>
    <property type="match status" value="1"/>
</dbReference>
<accession>A0AAV9XI80</accession>
<reference evidence="13 14" key="1">
    <citation type="submission" date="2019-10" db="EMBL/GenBank/DDBJ databases">
        <authorList>
            <person name="Palmer J.M."/>
        </authorList>
    </citation>
    <scope>NUCLEOTIDE SEQUENCE [LARGE SCALE GENOMIC DNA]</scope>
    <source>
        <strain evidence="13 14">TWF694</strain>
    </source>
</reference>
<evidence type="ECO:0000256" key="2">
    <source>
        <dbReference type="ARBA" id="ARBA00005009"/>
    </source>
</evidence>
<dbReference type="CDD" id="cd01743">
    <property type="entry name" value="GATase1_Anthranilate_Synthase"/>
    <property type="match status" value="1"/>
</dbReference>
<organism evidence="13 14">
    <name type="scientific">Orbilia ellipsospora</name>
    <dbReference type="NCBI Taxonomy" id="2528407"/>
    <lineage>
        <taxon>Eukaryota</taxon>
        <taxon>Fungi</taxon>
        <taxon>Dikarya</taxon>
        <taxon>Ascomycota</taxon>
        <taxon>Pezizomycotina</taxon>
        <taxon>Orbiliomycetes</taxon>
        <taxon>Orbiliales</taxon>
        <taxon>Orbiliaceae</taxon>
        <taxon>Orbilia</taxon>
    </lineage>
</organism>
<dbReference type="InterPro" id="IPR017926">
    <property type="entry name" value="GATASE"/>
</dbReference>
<dbReference type="InterPro" id="IPR005801">
    <property type="entry name" value="ADC_synthase"/>
</dbReference>
<dbReference type="PANTHER" id="PTHR11236">
    <property type="entry name" value="AMINOBENZOATE/ANTHRANILATE SYNTHASE"/>
    <property type="match status" value="1"/>
</dbReference>
<feature type="domain" description="Glutamine amidotransferase" evidence="10">
    <location>
        <begin position="9"/>
        <end position="196"/>
    </location>
</feature>
<dbReference type="PANTHER" id="PTHR11236:SF18">
    <property type="entry name" value="AMINODEOXYCHORISMATE SYNTHASE"/>
    <property type="match status" value="1"/>
</dbReference>
<feature type="domain" description="Anthranilate synthase component I N-terminal" evidence="12">
    <location>
        <begin position="275"/>
        <end position="421"/>
    </location>
</feature>
<dbReference type="GO" id="GO:0005737">
    <property type="term" value="C:cytoplasm"/>
    <property type="evidence" value="ECO:0007669"/>
    <property type="project" value="TreeGrafter"/>
</dbReference>
<dbReference type="GO" id="GO:0046820">
    <property type="term" value="F:4-amino-4-deoxychorismate synthase activity"/>
    <property type="evidence" value="ECO:0007669"/>
    <property type="project" value="UniProtKB-EC"/>
</dbReference>
<evidence type="ECO:0000256" key="4">
    <source>
        <dbReference type="ARBA" id="ARBA00013139"/>
    </source>
</evidence>
<evidence type="ECO:0000259" key="11">
    <source>
        <dbReference type="Pfam" id="PF00425"/>
    </source>
</evidence>
<evidence type="ECO:0000256" key="3">
    <source>
        <dbReference type="ARBA" id="ARBA00005970"/>
    </source>
</evidence>
<evidence type="ECO:0000256" key="8">
    <source>
        <dbReference type="ARBA" id="ARBA00031329"/>
    </source>
</evidence>
<keyword evidence="5" id="KW-0808">Transferase</keyword>
<dbReference type="NCBIfam" id="TIGR01823">
    <property type="entry name" value="PabB-fungal"/>
    <property type="match status" value="1"/>
</dbReference>
<evidence type="ECO:0000256" key="9">
    <source>
        <dbReference type="ARBA" id="ARBA00031904"/>
    </source>
</evidence>
<keyword evidence="7" id="KW-0315">Glutamine amidotransferase</keyword>
<evidence type="ECO:0000313" key="14">
    <source>
        <dbReference type="Proteomes" id="UP001365542"/>
    </source>
</evidence>
<dbReference type="GO" id="GO:0008153">
    <property type="term" value="P:4-aminobenzoate biosynthetic process"/>
    <property type="evidence" value="ECO:0007669"/>
    <property type="project" value="TreeGrafter"/>
</dbReference>
<dbReference type="PRINTS" id="PR00099">
    <property type="entry name" value="CPSGATASE"/>
</dbReference>
<evidence type="ECO:0000256" key="6">
    <source>
        <dbReference type="ARBA" id="ARBA00022909"/>
    </source>
</evidence>
<evidence type="ECO:0000259" key="10">
    <source>
        <dbReference type="Pfam" id="PF00117"/>
    </source>
</evidence>
<keyword evidence="14" id="KW-1185">Reference proteome</keyword>
<dbReference type="Gene3D" id="3.40.50.880">
    <property type="match status" value="1"/>
</dbReference>
<name>A0AAV9XI80_9PEZI</name>
<comment type="similarity">
    <text evidence="3">In the C-terminal section; belongs to the anthranilate synthase component I family.</text>
</comment>
<dbReference type="Pfam" id="PF04715">
    <property type="entry name" value="Anth_synt_I_N"/>
    <property type="match status" value="1"/>
</dbReference>
<dbReference type="PRINTS" id="PR00096">
    <property type="entry name" value="GATASE"/>
</dbReference>
<protein>
    <recommendedName>
        <fullName evidence="4">aminodeoxychorismate synthase</fullName>
        <ecNumber evidence="4">2.6.1.85</ecNumber>
    </recommendedName>
    <alternativeName>
        <fullName evidence="8">Para-aminobenzoate synthase</fullName>
    </alternativeName>
    <alternativeName>
        <fullName evidence="9">p-aminobenzoic acid synthase</fullName>
    </alternativeName>
</protein>
<proteinExistence type="inferred from homology"/>
<evidence type="ECO:0000313" key="13">
    <source>
        <dbReference type="EMBL" id="KAK6541820.1"/>
    </source>
</evidence>
<dbReference type="InterPro" id="IPR006805">
    <property type="entry name" value="Anth_synth_I_N"/>
</dbReference>
<evidence type="ECO:0000256" key="5">
    <source>
        <dbReference type="ARBA" id="ARBA00022679"/>
    </source>
</evidence>
<dbReference type="Proteomes" id="UP001365542">
    <property type="component" value="Unassembled WGS sequence"/>
</dbReference>
<sequence length="812" mass="89685">MSQPPRRILLLDAYDSFSNNLAALLRHTTHAQIHTTKIDTHTLPSLLPLLPSFDAIVIGPGPGTPTNPQDVGIIPYIYSLAAEHVIPVFGVCLGFQSLCLAFGGKISRLPVVKHGQSSVINHTGTDIFRDCGSVDAIRYHSLRAELDEVALRQLEVLATADDGEGENGEVIMAVRHRVLPFWGVQYHPESCCTNLDGARVVENWWALAVEWLVLNKRPASVEIPEEGWKVPLQQRSLQGSATMDTAEKVAELQVEYNVFHAPCLSIVELCELLEVKTRDEFVMLDSSAGHTGQYTIIGVFADHLTETITWRIEEEVVSFQIHGYEKGNARAKREVSLKGVEGGVWGAIAGYMKKKKAKGGDEECPFWGGFMGYFNYESGVMGLGVDVKKPRPGDGAVRRPDISLTFFERSIVVDNVSGKVWVQSIHGGDEDWVGDMSEKVKLLAAMSITPTTTPPNGTISGSNSIVSQQRSNTANGRKLPISTEPVFPSDMLNIKRPLQEPYMENVRRCQHELARGESYELCLTAQTTVDIHHPFTDNQQEKVDSAWKIYKHLRKRNPAPFAGIYKCSTTCLLSSSPERFLSWDRKGKFQLRPIKGTVRKAKADGSTVSRIEAEAVLNTPKERAENLMIVDLIRHDLHGVLDGQEDEDGGVKVTKLMAVEEYETVFQLVSVIEGTMGERMRGELGFTGLDVLQRSLPPGSMTGAPKKRSVEILQEIEGDANAGGLGGERAMYSGVMGYWCASGSGDWSVVIRSMYRFDNEMEGVNERRRVEGEGKVERWRIGAGGAVTALSDPEGEWEEMLTKLNSTLAVFL</sequence>
<dbReference type="AlphaFoldDB" id="A0AAV9XI80"/>
<dbReference type="PRINTS" id="PR00097">
    <property type="entry name" value="ANTSNTHASEII"/>
</dbReference>